<evidence type="ECO:0000313" key="2">
    <source>
        <dbReference type="EMBL" id="KAL0463223.1"/>
    </source>
</evidence>
<comment type="caution">
    <text evidence="2">The sequence shown here is derived from an EMBL/GenBank/DDBJ whole genome shotgun (WGS) entry which is preliminary data.</text>
</comment>
<proteinExistence type="predicted"/>
<reference evidence="2" key="1">
    <citation type="submission" date="2020-06" db="EMBL/GenBank/DDBJ databases">
        <authorList>
            <person name="Li T."/>
            <person name="Hu X."/>
            <person name="Zhang T."/>
            <person name="Song X."/>
            <person name="Zhang H."/>
            <person name="Dai N."/>
            <person name="Sheng W."/>
            <person name="Hou X."/>
            <person name="Wei L."/>
        </authorList>
    </citation>
    <scope>NUCLEOTIDE SEQUENCE</scope>
    <source>
        <strain evidence="2">KEN1</strain>
        <tissue evidence="2">Leaf</tissue>
    </source>
</reference>
<feature type="compositionally biased region" description="Basic residues" evidence="1">
    <location>
        <begin position="40"/>
        <end position="53"/>
    </location>
</feature>
<feature type="compositionally biased region" description="Basic and acidic residues" evidence="1">
    <location>
        <begin position="70"/>
        <end position="81"/>
    </location>
</feature>
<dbReference type="EMBL" id="JACGWN010000001">
    <property type="protein sequence ID" value="KAL0463223.1"/>
    <property type="molecule type" value="Genomic_DNA"/>
</dbReference>
<dbReference type="AlphaFoldDB" id="A0AAW2YBX8"/>
<organism evidence="2">
    <name type="scientific">Sesamum latifolium</name>
    <dbReference type="NCBI Taxonomy" id="2727402"/>
    <lineage>
        <taxon>Eukaryota</taxon>
        <taxon>Viridiplantae</taxon>
        <taxon>Streptophyta</taxon>
        <taxon>Embryophyta</taxon>
        <taxon>Tracheophyta</taxon>
        <taxon>Spermatophyta</taxon>
        <taxon>Magnoliopsida</taxon>
        <taxon>eudicotyledons</taxon>
        <taxon>Gunneridae</taxon>
        <taxon>Pentapetalae</taxon>
        <taxon>asterids</taxon>
        <taxon>lamiids</taxon>
        <taxon>Lamiales</taxon>
        <taxon>Pedaliaceae</taxon>
        <taxon>Sesamum</taxon>
    </lineage>
</organism>
<accession>A0AAW2YBX8</accession>
<sequence>MNGLEKIIHDLINMLVQYEQTTHKSASAVLVGEASTYKAKGKRAERWKRKKGKEKTVAASASAEGAPTGSKEKGKEKVGGS</sequence>
<feature type="region of interest" description="Disordered" evidence="1">
    <location>
        <begin position="40"/>
        <end position="81"/>
    </location>
</feature>
<reference evidence="2" key="2">
    <citation type="journal article" date="2024" name="Plant">
        <title>Genomic evolution and insights into agronomic trait innovations of Sesamum species.</title>
        <authorList>
            <person name="Miao H."/>
            <person name="Wang L."/>
            <person name="Qu L."/>
            <person name="Liu H."/>
            <person name="Sun Y."/>
            <person name="Le M."/>
            <person name="Wang Q."/>
            <person name="Wei S."/>
            <person name="Zheng Y."/>
            <person name="Lin W."/>
            <person name="Duan Y."/>
            <person name="Cao H."/>
            <person name="Xiong S."/>
            <person name="Wang X."/>
            <person name="Wei L."/>
            <person name="Li C."/>
            <person name="Ma Q."/>
            <person name="Ju M."/>
            <person name="Zhao R."/>
            <person name="Li G."/>
            <person name="Mu C."/>
            <person name="Tian Q."/>
            <person name="Mei H."/>
            <person name="Zhang T."/>
            <person name="Gao T."/>
            <person name="Zhang H."/>
        </authorList>
    </citation>
    <scope>NUCLEOTIDE SEQUENCE</scope>
    <source>
        <strain evidence="2">KEN1</strain>
    </source>
</reference>
<evidence type="ECO:0000256" key="1">
    <source>
        <dbReference type="SAM" id="MobiDB-lite"/>
    </source>
</evidence>
<name>A0AAW2YBX8_9LAMI</name>
<gene>
    <name evidence="2" type="ORF">Slati_0209900</name>
</gene>
<protein>
    <submittedName>
        <fullName evidence="2">Uncharacterized protein</fullName>
    </submittedName>
</protein>